<feature type="domain" description="TsaA-like" evidence="3">
    <location>
        <begin position="5"/>
        <end position="135"/>
    </location>
</feature>
<dbReference type="Pfam" id="PF01980">
    <property type="entry name" value="TrmO_N"/>
    <property type="match status" value="1"/>
</dbReference>
<dbReference type="AlphaFoldDB" id="A0A097QVF5"/>
<evidence type="ECO:0000313" key="5">
    <source>
        <dbReference type="Proteomes" id="UP000029980"/>
    </source>
</evidence>
<dbReference type="InterPro" id="IPR023370">
    <property type="entry name" value="TrmO-like_N"/>
</dbReference>
<dbReference type="RefSeq" id="WP_050003423.1">
    <property type="nucleotide sequence ID" value="NZ_CP008887.1"/>
</dbReference>
<dbReference type="InterPro" id="IPR036414">
    <property type="entry name" value="YaeB_N_sf"/>
</dbReference>
<dbReference type="PANTHER" id="PTHR12818:SF0">
    <property type="entry name" value="TRNA (ADENINE(37)-N6)-METHYLTRANSFERASE"/>
    <property type="match status" value="1"/>
</dbReference>
<dbReference type="HOGENOM" id="CLU_013458_2_0_2"/>
<keyword evidence="5" id="KW-1185">Reference proteome</keyword>
<dbReference type="KEGG" id="teu:TEU_09010"/>
<dbReference type="Proteomes" id="UP000029980">
    <property type="component" value="Chromosome"/>
</dbReference>
<dbReference type="OrthoDB" id="40408at2157"/>
<dbReference type="Gene3D" id="2.40.30.70">
    <property type="entry name" value="YaeB-like"/>
    <property type="match status" value="1"/>
</dbReference>
<dbReference type="CDD" id="cd09281">
    <property type="entry name" value="UPF0066"/>
    <property type="match status" value="1"/>
</dbReference>
<proteinExistence type="inferred from homology"/>
<dbReference type="NCBIfam" id="TIGR00104">
    <property type="entry name" value="tRNA_TsaA"/>
    <property type="match status" value="1"/>
</dbReference>
<evidence type="ECO:0000313" key="4">
    <source>
        <dbReference type="EMBL" id="AIU70456.1"/>
    </source>
</evidence>
<dbReference type="PROSITE" id="PS51668">
    <property type="entry name" value="TSAA_2"/>
    <property type="match status" value="1"/>
</dbReference>
<accession>A0A097QVF5</accession>
<dbReference type="InterPro" id="IPR036413">
    <property type="entry name" value="YaeB-like_sf"/>
</dbReference>
<evidence type="ECO:0000259" key="3">
    <source>
        <dbReference type="PROSITE" id="PS51668"/>
    </source>
</evidence>
<dbReference type="PROSITE" id="PS01318">
    <property type="entry name" value="TSAA_1"/>
    <property type="match status" value="1"/>
</dbReference>
<dbReference type="InterPro" id="IPR040372">
    <property type="entry name" value="YaeB-like"/>
</dbReference>
<keyword evidence="1" id="KW-0949">S-adenosyl-L-methionine</keyword>
<dbReference type="SUPFAM" id="SSF118196">
    <property type="entry name" value="YaeB-like"/>
    <property type="match status" value="1"/>
</dbReference>
<sequence>MELNLRPIGVIRSPYKTPSECPRQGRLSDEVSVVEVFPEFEEGLKDIETCTHLIILYWLDRARRNVLTAIPPHDGREHGVFATRSPHRPNPIGFAVVELLERRGRELVVKWLDAVDGTLVLDIKPYSSAIDCVENAKVGWFEEVNRK</sequence>
<dbReference type="GeneID" id="25153571"/>
<dbReference type="InterPro" id="IPR023368">
    <property type="entry name" value="UPF0066_cons_site"/>
</dbReference>
<dbReference type="STRING" id="1505907.TEU_09010"/>
<gene>
    <name evidence="4" type="ORF">TEU_09010</name>
</gene>
<dbReference type="EMBL" id="CP008887">
    <property type="protein sequence ID" value="AIU70456.1"/>
    <property type="molecule type" value="Genomic_DNA"/>
</dbReference>
<organism evidence="4 5">
    <name type="scientific">Thermococcus eurythermalis</name>
    <dbReference type="NCBI Taxonomy" id="1505907"/>
    <lineage>
        <taxon>Archaea</taxon>
        <taxon>Methanobacteriati</taxon>
        <taxon>Methanobacteriota</taxon>
        <taxon>Thermococci</taxon>
        <taxon>Thermococcales</taxon>
        <taxon>Thermococcaceae</taxon>
        <taxon>Thermococcus</taxon>
    </lineage>
</organism>
<reference evidence="4 5" key="1">
    <citation type="journal article" date="2015" name="Int. J. Syst. Evol. Microbiol.">
        <title>Thermococcus eurythermalis sp. nov., a conditional piezophilic hyperthermophilic archaeon with a wide temperature range isolated from an oil-immersed chimney in the Guaymas Basin.</title>
        <authorList>
            <person name="Zhao W."/>
            <person name="Zeng X."/>
            <person name="Xiao X."/>
        </authorList>
    </citation>
    <scope>NUCLEOTIDE SEQUENCE [LARGE SCALE GENOMIC DNA]</scope>
    <source>
        <strain evidence="4 5">A501</strain>
    </source>
</reference>
<comment type="similarity">
    <text evidence="2">Belongs to the tRNA methyltransferase O family.</text>
</comment>
<evidence type="ECO:0000256" key="2">
    <source>
        <dbReference type="ARBA" id="ARBA00033753"/>
    </source>
</evidence>
<dbReference type="PANTHER" id="PTHR12818">
    <property type="entry name" value="TRNA (ADENINE(37)-N6)-METHYLTRANSFERASE"/>
    <property type="match status" value="1"/>
</dbReference>
<protein>
    <recommendedName>
        <fullName evidence="3">TsaA-like domain-containing protein</fullName>
    </recommendedName>
</protein>
<name>A0A097QVF5_9EURY</name>
<evidence type="ECO:0000256" key="1">
    <source>
        <dbReference type="ARBA" id="ARBA00022691"/>
    </source>
</evidence>